<evidence type="ECO:0000259" key="3">
    <source>
        <dbReference type="Pfam" id="PF06985"/>
    </source>
</evidence>
<reference evidence="4" key="1">
    <citation type="journal article" date="2020" name="New Phytol.">
        <title>Comparative genomics reveals dynamic genome evolution in host specialist ectomycorrhizal fungi.</title>
        <authorList>
            <person name="Lofgren L.A."/>
            <person name="Nguyen N.H."/>
            <person name="Vilgalys R."/>
            <person name="Ruytinx J."/>
            <person name="Liao H.L."/>
            <person name="Branco S."/>
            <person name="Kuo A."/>
            <person name="LaButti K."/>
            <person name="Lipzen A."/>
            <person name="Andreopoulos W."/>
            <person name="Pangilinan J."/>
            <person name="Riley R."/>
            <person name="Hundley H."/>
            <person name="Na H."/>
            <person name="Barry K."/>
            <person name="Grigoriev I.V."/>
            <person name="Stajich J.E."/>
            <person name="Kennedy P.G."/>
        </authorList>
    </citation>
    <scope>NUCLEOTIDE SEQUENCE</scope>
    <source>
        <strain evidence="4">FC203</strain>
    </source>
</reference>
<accession>A0AAD4EAB8</accession>
<dbReference type="PANTHER" id="PTHR33112:SF12">
    <property type="entry name" value="HETEROKARYON INCOMPATIBILITY DOMAIN-CONTAINING PROTEIN"/>
    <property type="match status" value="1"/>
</dbReference>
<keyword evidence="2" id="KW-1133">Transmembrane helix</keyword>
<dbReference type="EMBL" id="JABBWK010000016">
    <property type="protein sequence ID" value="KAG1902574.1"/>
    <property type="molecule type" value="Genomic_DNA"/>
</dbReference>
<protein>
    <submittedName>
        <fullName evidence="4">Heterokaryon incompatibility protein-domain-containing protein</fullName>
    </submittedName>
</protein>
<dbReference type="Proteomes" id="UP001195769">
    <property type="component" value="Unassembled WGS sequence"/>
</dbReference>
<sequence>MHLSLTLQSALMIPSNSKAQPSQQFPGNPEGFTLSPSDVPTSGTIATRRLVSTHTSLALAGIIGGISLGILAVWLLVARTRKLKENAASAGTSESSPLLVQYQAPLNLQTYTAKLENDILLCSTCAKLDFYRILLYGIHELEPIPLGSLSSIFERSYQCSFCRLISLYVRRTRIMEDFPHIDLSEIECGVHTTLCGALRRGPHPPLRYGRRLYITGNGLWQTHPAFRALGPLLIHLMQEDASKFGRPVDLHGRRVKNTVDVGLVKKWIKLCEENHGDKCRNVWRMDRNMPEFVRVVDVVSMAVIPAPSHRFRHVALSYVWGGNGAEYWTTKDNIAKRSIPGGLNAANLPDTITDSISFVRQLGERYIWIDALCIIQDDLQDKISQLHAMDSVYGLSYFTLIAAGGKTARDPLPGCRPRTRTPQIHIEVVQGLHLFVTPPTHEKALGMSAWITRCWTYQESALSCRRIYFTGQEVYFECRCQVFCESIVAESKADFCRSFLRHSREEYFPFSTDSFWSYKYAVERCTRRNLTVESDIVDALTGVTNALVVAFRLGDPARAFQYGMMLTELHQALLWQHDPLTPRTRRSLAEGSNSSWPSWAWATWCGAVVYMSRSVYRQTRVTGYSSEVSVDETLVDAWYIVDHGGGIVPLDVQKVSRVYWIEEEQPPYSSPGRTLDPTAMPLDTHRPLKPGTLIFCTTSSHFAITRRGGESNEESSPADHYGLFNILSATTSPTWVGTVILPLNPAPPSSIEFIVLSRCDGAHGFYDEESIKPYRGCLLHVMGVSENEGLMERVGLGIIHIVAWVASTPEEKMVFLR</sequence>
<name>A0AAD4EAB8_9AGAM</name>
<dbReference type="InterPro" id="IPR010730">
    <property type="entry name" value="HET"/>
</dbReference>
<evidence type="ECO:0000256" key="2">
    <source>
        <dbReference type="SAM" id="Phobius"/>
    </source>
</evidence>
<dbReference type="Pfam" id="PF06985">
    <property type="entry name" value="HET"/>
    <property type="match status" value="1"/>
</dbReference>
<evidence type="ECO:0000313" key="5">
    <source>
        <dbReference type="Proteomes" id="UP001195769"/>
    </source>
</evidence>
<evidence type="ECO:0000313" key="4">
    <source>
        <dbReference type="EMBL" id="KAG1902574.1"/>
    </source>
</evidence>
<comment type="caution">
    <text evidence="4">The sequence shown here is derived from an EMBL/GenBank/DDBJ whole genome shotgun (WGS) entry which is preliminary data.</text>
</comment>
<dbReference type="PANTHER" id="PTHR33112">
    <property type="entry name" value="DOMAIN PROTEIN, PUTATIVE-RELATED"/>
    <property type="match status" value="1"/>
</dbReference>
<keyword evidence="2" id="KW-0472">Membrane</keyword>
<feature type="compositionally biased region" description="Polar residues" evidence="1">
    <location>
        <begin position="16"/>
        <end position="26"/>
    </location>
</feature>
<proteinExistence type="predicted"/>
<feature type="region of interest" description="Disordered" evidence="1">
    <location>
        <begin position="16"/>
        <end position="38"/>
    </location>
</feature>
<organism evidence="4 5">
    <name type="scientific">Suillus fuscotomentosus</name>
    <dbReference type="NCBI Taxonomy" id="1912939"/>
    <lineage>
        <taxon>Eukaryota</taxon>
        <taxon>Fungi</taxon>
        <taxon>Dikarya</taxon>
        <taxon>Basidiomycota</taxon>
        <taxon>Agaricomycotina</taxon>
        <taxon>Agaricomycetes</taxon>
        <taxon>Agaricomycetidae</taxon>
        <taxon>Boletales</taxon>
        <taxon>Suillineae</taxon>
        <taxon>Suillaceae</taxon>
        <taxon>Suillus</taxon>
    </lineage>
</organism>
<keyword evidence="2" id="KW-0812">Transmembrane</keyword>
<keyword evidence="5" id="KW-1185">Reference proteome</keyword>
<dbReference type="GeneID" id="64659240"/>
<evidence type="ECO:0000256" key="1">
    <source>
        <dbReference type="SAM" id="MobiDB-lite"/>
    </source>
</evidence>
<gene>
    <name evidence="4" type="ORF">F5891DRAFT_1143045</name>
</gene>
<feature type="domain" description="Heterokaryon incompatibility" evidence="3">
    <location>
        <begin position="314"/>
        <end position="459"/>
    </location>
</feature>
<dbReference type="RefSeq" id="XP_041228149.1">
    <property type="nucleotide sequence ID" value="XM_041364942.1"/>
</dbReference>
<feature type="transmembrane region" description="Helical" evidence="2">
    <location>
        <begin position="57"/>
        <end position="77"/>
    </location>
</feature>
<dbReference type="AlphaFoldDB" id="A0AAD4EAB8"/>